<organism evidence="2 3">
    <name type="scientific">Ichthyenterobacterium magnum</name>
    <dbReference type="NCBI Taxonomy" id="1230530"/>
    <lineage>
        <taxon>Bacteria</taxon>
        <taxon>Pseudomonadati</taxon>
        <taxon>Bacteroidota</taxon>
        <taxon>Flavobacteriia</taxon>
        <taxon>Flavobacteriales</taxon>
        <taxon>Flavobacteriaceae</taxon>
        <taxon>Ichthyenterobacterium</taxon>
    </lineage>
</organism>
<dbReference type="Proteomes" id="UP000284892">
    <property type="component" value="Unassembled WGS sequence"/>
</dbReference>
<dbReference type="Pfam" id="PF00144">
    <property type="entry name" value="Beta-lactamase"/>
    <property type="match status" value="1"/>
</dbReference>
<evidence type="ECO:0000259" key="1">
    <source>
        <dbReference type="Pfam" id="PF00144"/>
    </source>
</evidence>
<dbReference type="OrthoDB" id="9793489at2"/>
<sequence length="439" mass="49819">MKPLIFIIICVILAIQSGQSQTIHSEKLNEYFQVLEENNKFMGSIAIIKNGEIIYQNSVGFSNVEANKTNTDKTKYRVGSISKTFTSTLIMKAVEDDVLSLNQTIDAFFSKIKNADKITVENLLNHSSGIHNFTTEKNYVQYYMTKKSEAEMLELFSDMESDFEPNTKSAYSNTNYVLLSYILQKVYNQSFGEILYQKITKPLHLKDTYFGSTINLANDENYSYRYLGDWQIQNETDTSIPMGAGSIVSTSTDLATFIDALFKEEIVSKESLNTMTTINKGYGFGLIKIPFYDHISYGHNGMIDGFNSSFGYFPEENIGFALTSNGLNYETNEIIITLLNSIFNKAFDIPSFKTVELTSEDLDKYVGTYSCNELPIKFSITKSDNTLMVQATGQSQLPLVAFDNHVFKFDQAGAVFQFYPQKNQMDFKQSGMKYKLTRE</sequence>
<dbReference type="InterPro" id="IPR012338">
    <property type="entry name" value="Beta-lactam/transpept-like"/>
</dbReference>
<evidence type="ECO:0000313" key="2">
    <source>
        <dbReference type="EMBL" id="RKE92278.1"/>
    </source>
</evidence>
<dbReference type="SUPFAM" id="SSF56601">
    <property type="entry name" value="beta-lactamase/transpeptidase-like"/>
    <property type="match status" value="1"/>
</dbReference>
<dbReference type="InterPro" id="IPR050491">
    <property type="entry name" value="AmpC-like"/>
</dbReference>
<reference evidence="2 3" key="1">
    <citation type="submission" date="2018-09" db="EMBL/GenBank/DDBJ databases">
        <title>Genomic Encyclopedia of Archaeal and Bacterial Type Strains, Phase II (KMG-II): from individual species to whole genera.</title>
        <authorList>
            <person name="Goeker M."/>
        </authorList>
    </citation>
    <scope>NUCLEOTIDE SEQUENCE [LARGE SCALE GENOMIC DNA]</scope>
    <source>
        <strain evidence="2 3">DSM 26283</strain>
    </source>
</reference>
<dbReference type="RefSeq" id="WP_120201832.1">
    <property type="nucleotide sequence ID" value="NZ_RAQJ01000004.1"/>
</dbReference>
<comment type="caution">
    <text evidence="2">The sequence shown here is derived from an EMBL/GenBank/DDBJ whole genome shotgun (WGS) entry which is preliminary data.</text>
</comment>
<dbReference type="Gene3D" id="3.40.710.10">
    <property type="entry name" value="DD-peptidase/beta-lactamase superfamily"/>
    <property type="match status" value="1"/>
</dbReference>
<name>A0A420DGR3_9FLAO</name>
<evidence type="ECO:0000313" key="3">
    <source>
        <dbReference type="Proteomes" id="UP000284892"/>
    </source>
</evidence>
<dbReference type="EMBL" id="RAQJ01000004">
    <property type="protein sequence ID" value="RKE92278.1"/>
    <property type="molecule type" value="Genomic_DNA"/>
</dbReference>
<dbReference type="AlphaFoldDB" id="A0A420DGR3"/>
<dbReference type="PANTHER" id="PTHR46825:SF9">
    <property type="entry name" value="BETA-LACTAMASE-RELATED DOMAIN-CONTAINING PROTEIN"/>
    <property type="match status" value="1"/>
</dbReference>
<accession>A0A420DGR3</accession>
<dbReference type="PANTHER" id="PTHR46825">
    <property type="entry name" value="D-ALANYL-D-ALANINE-CARBOXYPEPTIDASE/ENDOPEPTIDASE AMPH"/>
    <property type="match status" value="1"/>
</dbReference>
<dbReference type="InterPro" id="IPR001466">
    <property type="entry name" value="Beta-lactam-related"/>
</dbReference>
<feature type="domain" description="Beta-lactamase-related" evidence="1">
    <location>
        <begin position="44"/>
        <end position="329"/>
    </location>
</feature>
<gene>
    <name evidence="2" type="ORF">BXY80_2196</name>
</gene>
<proteinExistence type="predicted"/>
<protein>
    <submittedName>
        <fullName evidence="2">CubicO group peptidase (Beta-lactamase class C family)</fullName>
    </submittedName>
</protein>
<keyword evidence="3" id="KW-1185">Reference proteome</keyword>